<keyword evidence="1" id="KW-0812">Transmembrane</keyword>
<gene>
    <name evidence="2" type="ORF">PAHAL_3G488500</name>
</gene>
<feature type="transmembrane region" description="Helical" evidence="1">
    <location>
        <begin position="15"/>
        <end position="34"/>
    </location>
</feature>
<dbReference type="Proteomes" id="UP000243499">
    <property type="component" value="Chromosome 3"/>
</dbReference>
<dbReference type="AlphaFoldDB" id="A0A2T8KLY7"/>
<reference evidence="2" key="1">
    <citation type="submission" date="2018-04" db="EMBL/GenBank/DDBJ databases">
        <title>WGS assembly of Panicum hallii.</title>
        <authorList>
            <person name="Lovell J."/>
            <person name="Jenkins J."/>
            <person name="Lowry D."/>
            <person name="Mamidi S."/>
            <person name="Sreedasyam A."/>
            <person name="Weng X."/>
            <person name="Barry K."/>
            <person name="Bonette J."/>
            <person name="Campitelli B."/>
            <person name="Daum C."/>
            <person name="Gordon S."/>
            <person name="Gould B."/>
            <person name="Lipzen A."/>
            <person name="Macqueen A."/>
            <person name="Palacio-Mejia J."/>
            <person name="Plott C."/>
            <person name="Shakirov E."/>
            <person name="Shu S."/>
            <person name="Yoshinaga Y."/>
            <person name="Zane M."/>
            <person name="Rokhsar D."/>
            <person name="Grimwood J."/>
            <person name="Schmutz J."/>
            <person name="Juenger T."/>
        </authorList>
    </citation>
    <scope>NUCLEOTIDE SEQUENCE [LARGE SCALE GENOMIC DNA]</scope>
    <source>
        <strain evidence="2">FIL2</strain>
    </source>
</reference>
<organism evidence="2">
    <name type="scientific">Panicum hallii</name>
    <dbReference type="NCBI Taxonomy" id="206008"/>
    <lineage>
        <taxon>Eukaryota</taxon>
        <taxon>Viridiplantae</taxon>
        <taxon>Streptophyta</taxon>
        <taxon>Embryophyta</taxon>
        <taxon>Tracheophyta</taxon>
        <taxon>Spermatophyta</taxon>
        <taxon>Magnoliopsida</taxon>
        <taxon>Liliopsida</taxon>
        <taxon>Poales</taxon>
        <taxon>Poaceae</taxon>
        <taxon>PACMAD clade</taxon>
        <taxon>Panicoideae</taxon>
        <taxon>Panicodae</taxon>
        <taxon>Paniceae</taxon>
        <taxon>Panicinae</taxon>
        <taxon>Panicum</taxon>
        <taxon>Panicum sect. Panicum</taxon>
    </lineage>
</organism>
<sequence length="87" mass="9647">MGTGKPAFPTAGWNLWIPGMAFTSAFFFFLKGRGKVGKISPSLQKYGLLNIFVSRLFACMLFLRFQRTGHGCERMNTSLISTPPLSP</sequence>
<dbReference type="EMBL" id="CM008048">
    <property type="protein sequence ID" value="PVH63191.1"/>
    <property type="molecule type" value="Genomic_DNA"/>
</dbReference>
<dbReference type="Gramene" id="PVH63191">
    <property type="protein sequence ID" value="PVH63191"/>
    <property type="gene ID" value="PAHAL_3G488500"/>
</dbReference>
<name>A0A2T8KLY7_9POAL</name>
<keyword evidence="1" id="KW-1133">Transmembrane helix</keyword>
<evidence type="ECO:0000256" key="1">
    <source>
        <dbReference type="SAM" id="Phobius"/>
    </source>
</evidence>
<accession>A0A2T8KLY7</accession>
<protein>
    <submittedName>
        <fullName evidence="2">Uncharacterized protein</fullName>
    </submittedName>
</protein>
<evidence type="ECO:0000313" key="2">
    <source>
        <dbReference type="EMBL" id="PVH63191.1"/>
    </source>
</evidence>
<keyword evidence="1" id="KW-0472">Membrane</keyword>
<feature type="transmembrane region" description="Helical" evidence="1">
    <location>
        <begin position="46"/>
        <end position="65"/>
    </location>
</feature>
<proteinExistence type="predicted"/>